<organism evidence="2 3">
    <name type="scientific">Pyronema omphalodes (strain CBS 100304)</name>
    <name type="common">Pyronema confluens</name>
    <dbReference type="NCBI Taxonomy" id="1076935"/>
    <lineage>
        <taxon>Eukaryota</taxon>
        <taxon>Fungi</taxon>
        <taxon>Dikarya</taxon>
        <taxon>Ascomycota</taxon>
        <taxon>Pezizomycotina</taxon>
        <taxon>Pezizomycetes</taxon>
        <taxon>Pezizales</taxon>
        <taxon>Pyronemataceae</taxon>
        <taxon>Pyronema</taxon>
    </lineage>
</organism>
<dbReference type="AlphaFoldDB" id="U4KU03"/>
<gene>
    <name evidence="2" type="ORF">PCON_01832</name>
</gene>
<accession>U4KU03</accession>
<reference evidence="2 3" key="1">
    <citation type="journal article" date="2013" name="PLoS Genet.">
        <title>The genome and development-dependent transcriptomes of Pyronema confluens: a window into fungal evolution.</title>
        <authorList>
            <person name="Traeger S."/>
            <person name="Altegoer F."/>
            <person name="Freitag M."/>
            <person name="Gabaldon T."/>
            <person name="Kempken F."/>
            <person name="Kumar A."/>
            <person name="Marcet-Houben M."/>
            <person name="Poggeler S."/>
            <person name="Stajich J.E."/>
            <person name="Nowrousian M."/>
        </authorList>
    </citation>
    <scope>NUCLEOTIDE SEQUENCE [LARGE SCALE GENOMIC DNA]</scope>
    <source>
        <strain evidence="3">CBS 100304</strain>
        <tissue evidence="2">Vegetative mycelium</tissue>
    </source>
</reference>
<evidence type="ECO:0000313" key="2">
    <source>
        <dbReference type="EMBL" id="CCX04327.1"/>
    </source>
</evidence>
<feature type="region of interest" description="Disordered" evidence="1">
    <location>
        <begin position="35"/>
        <end position="55"/>
    </location>
</feature>
<keyword evidence="3" id="KW-1185">Reference proteome</keyword>
<dbReference type="EMBL" id="HF935198">
    <property type="protein sequence ID" value="CCX04327.1"/>
    <property type="molecule type" value="Genomic_DNA"/>
</dbReference>
<name>U4KU03_PYROM</name>
<evidence type="ECO:0000256" key="1">
    <source>
        <dbReference type="SAM" id="MobiDB-lite"/>
    </source>
</evidence>
<sequence length="55" mass="6241">MEEAASLYARICGSDYLYMKDAERVVKEWKNEIKEDDGGADSTYVEGAEDSNEEE</sequence>
<proteinExistence type="predicted"/>
<protein>
    <submittedName>
        <fullName evidence="2">Uncharacterized protein</fullName>
    </submittedName>
</protein>
<evidence type="ECO:0000313" key="3">
    <source>
        <dbReference type="Proteomes" id="UP000018144"/>
    </source>
</evidence>
<dbReference type="Proteomes" id="UP000018144">
    <property type="component" value="Unassembled WGS sequence"/>
</dbReference>